<dbReference type="Gene3D" id="1.25.40.10">
    <property type="entry name" value="Tetratricopeptide repeat domain"/>
    <property type="match status" value="1"/>
</dbReference>
<evidence type="ECO:0000256" key="11">
    <source>
        <dbReference type="SAM" id="Phobius"/>
    </source>
</evidence>
<dbReference type="eggNOG" id="KOG3364">
    <property type="taxonomic scope" value="Eukaryota"/>
</dbReference>
<evidence type="ECO:0008006" key="14">
    <source>
        <dbReference type="Google" id="ProtNLM"/>
    </source>
</evidence>
<accession>A0A0E0D0N9</accession>
<dbReference type="CDD" id="cd12212">
    <property type="entry name" value="Fis1"/>
    <property type="match status" value="1"/>
</dbReference>
<evidence type="ECO:0000313" key="13">
    <source>
        <dbReference type="Proteomes" id="UP000008021"/>
    </source>
</evidence>
<reference evidence="12" key="2">
    <citation type="submission" date="2018-05" db="EMBL/GenBank/DDBJ databases">
        <title>OmerRS3 (Oryza meridionalis Reference Sequence Version 3).</title>
        <authorList>
            <person name="Zhang J."/>
            <person name="Kudrna D."/>
            <person name="Lee S."/>
            <person name="Talag J."/>
            <person name="Welchert J."/>
            <person name="Wing R.A."/>
        </authorList>
    </citation>
    <scope>NUCLEOTIDE SEQUENCE [LARGE SCALE GENOMIC DNA]</scope>
    <source>
        <strain evidence="12">cv. OR44</strain>
    </source>
</reference>
<dbReference type="Pfam" id="PF14853">
    <property type="entry name" value="Fis1_TPR_C"/>
    <property type="match status" value="1"/>
</dbReference>
<feature type="transmembrane region" description="Helical" evidence="11">
    <location>
        <begin position="198"/>
        <end position="222"/>
    </location>
</feature>
<organism evidence="12">
    <name type="scientific">Oryza meridionalis</name>
    <dbReference type="NCBI Taxonomy" id="40149"/>
    <lineage>
        <taxon>Eukaryota</taxon>
        <taxon>Viridiplantae</taxon>
        <taxon>Streptophyta</taxon>
        <taxon>Embryophyta</taxon>
        <taxon>Tracheophyta</taxon>
        <taxon>Spermatophyta</taxon>
        <taxon>Magnoliopsida</taxon>
        <taxon>Liliopsida</taxon>
        <taxon>Poales</taxon>
        <taxon>Poaceae</taxon>
        <taxon>BOP clade</taxon>
        <taxon>Oryzoideae</taxon>
        <taxon>Oryzeae</taxon>
        <taxon>Oryzinae</taxon>
        <taxon>Oryza</taxon>
    </lineage>
</organism>
<dbReference type="GO" id="GO:0016559">
    <property type="term" value="P:peroxisome fission"/>
    <property type="evidence" value="ECO:0007669"/>
    <property type="project" value="UniProtKB-ARBA"/>
</dbReference>
<dbReference type="InterPro" id="IPR033745">
    <property type="entry name" value="Fis1_cytosol"/>
</dbReference>
<dbReference type="GO" id="GO:0000422">
    <property type="term" value="P:autophagy of mitochondrion"/>
    <property type="evidence" value="ECO:0007669"/>
    <property type="project" value="TreeGrafter"/>
</dbReference>
<feature type="compositionally biased region" description="Basic residues" evidence="10">
    <location>
        <begin position="44"/>
        <end position="53"/>
    </location>
</feature>
<keyword evidence="7 11" id="KW-1133">Transmembrane helix</keyword>
<name>A0A0E0D0N9_9ORYZ</name>
<evidence type="ECO:0000256" key="10">
    <source>
        <dbReference type="SAM" id="MobiDB-lite"/>
    </source>
</evidence>
<dbReference type="PANTHER" id="PTHR13247">
    <property type="entry name" value="TETRATRICOPEPTIDE REPEAT PROTEIN 11 TPR REPEAT PROTEIN 11"/>
    <property type="match status" value="1"/>
</dbReference>
<evidence type="ECO:0000256" key="9">
    <source>
        <dbReference type="ARBA" id="ARBA00023136"/>
    </source>
</evidence>
<feature type="region of interest" description="Disordered" evidence="10">
    <location>
        <begin position="21"/>
        <end position="63"/>
    </location>
</feature>
<keyword evidence="6" id="KW-1000">Mitochondrion outer membrane</keyword>
<evidence type="ECO:0000256" key="2">
    <source>
        <dbReference type="ARBA" id="ARBA00004572"/>
    </source>
</evidence>
<evidence type="ECO:0000256" key="4">
    <source>
        <dbReference type="ARBA" id="ARBA00022593"/>
    </source>
</evidence>
<feature type="compositionally biased region" description="Basic and acidic residues" evidence="10">
    <location>
        <begin position="54"/>
        <end position="63"/>
    </location>
</feature>
<dbReference type="InterPro" id="IPR011990">
    <property type="entry name" value="TPR-like_helical_dom_sf"/>
</dbReference>
<dbReference type="PANTHER" id="PTHR13247:SF2">
    <property type="entry name" value="MITOCHONDRIAL FISSION 1 PROTEIN"/>
    <property type="match status" value="1"/>
</dbReference>
<sequence length="232" mass="25752">MPDASMLRFVYAARLSFSLATKAQKPPTKRRPASHGSSDPLKNQPKKKKKRSREKSSRGMDSHVGKFFDSVGSIFRGSDTLPWCDRDIIAGCENEVAEAANEEQKNESLMRLSWALVHSRQPEDVNRGIGMLQASLDRSTSPLQTREKLYLLAVGHYRTGDYTRSRQLLERCLEIQPDWRQALTLQRLVEDKTRRDGMIGMAIVTGAFGLVGLVAGGIIAAASSSSSSSRKK</sequence>
<evidence type="ECO:0000256" key="5">
    <source>
        <dbReference type="ARBA" id="ARBA00022692"/>
    </source>
</evidence>
<comment type="similarity">
    <text evidence="3">Belongs to the FIS1 family.</text>
</comment>
<dbReference type="InterPro" id="IPR028058">
    <property type="entry name" value="Fis1_TPR_N"/>
</dbReference>
<dbReference type="Proteomes" id="UP000008021">
    <property type="component" value="Chromosome 3"/>
</dbReference>
<keyword evidence="8" id="KW-0496">Mitochondrion</keyword>
<dbReference type="InterPro" id="IPR016543">
    <property type="entry name" value="Fis1"/>
</dbReference>
<keyword evidence="9 11" id="KW-0472">Membrane</keyword>
<dbReference type="Gramene" id="OMERI03G15890.1">
    <property type="protein sequence ID" value="OMERI03G15890.1"/>
    <property type="gene ID" value="OMERI03G15890"/>
</dbReference>
<reference evidence="12" key="1">
    <citation type="submission" date="2015-04" db="UniProtKB">
        <authorList>
            <consortium name="EnsemblPlants"/>
        </authorList>
    </citation>
    <scope>IDENTIFICATION</scope>
</reference>
<dbReference type="STRING" id="40149.A0A0E0D0N9"/>
<evidence type="ECO:0000256" key="1">
    <source>
        <dbReference type="ARBA" id="ARBA00004549"/>
    </source>
</evidence>
<evidence type="ECO:0000256" key="6">
    <source>
        <dbReference type="ARBA" id="ARBA00022787"/>
    </source>
</evidence>
<dbReference type="GO" id="GO:0005778">
    <property type="term" value="C:peroxisomal membrane"/>
    <property type="evidence" value="ECO:0007669"/>
    <property type="project" value="UniProtKB-SubCell"/>
</dbReference>
<evidence type="ECO:0000313" key="12">
    <source>
        <dbReference type="EnsemblPlants" id="OMERI03G15890.1"/>
    </source>
</evidence>
<dbReference type="HOGENOM" id="CLU_104368_0_0_1"/>
<keyword evidence="4" id="KW-0962">Peroxisome biogenesis</keyword>
<comment type="subcellular location">
    <subcellularLocation>
        <location evidence="2">Mitochondrion outer membrane</location>
        <topology evidence="2">Single-pass membrane protein</topology>
    </subcellularLocation>
    <subcellularLocation>
        <location evidence="1">Peroxisome membrane</location>
        <topology evidence="1">Single-pass membrane protein</topology>
    </subcellularLocation>
</comment>
<keyword evidence="13" id="KW-1185">Reference proteome</keyword>
<dbReference type="GO" id="GO:0000266">
    <property type="term" value="P:mitochondrial fission"/>
    <property type="evidence" value="ECO:0007669"/>
    <property type="project" value="InterPro"/>
</dbReference>
<evidence type="ECO:0000256" key="7">
    <source>
        <dbReference type="ARBA" id="ARBA00022989"/>
    </source>
</evidence>
<evidence type="ECO:0000256" key="3">
    <source>
        <dbReference type="ARBA" id="ARBA00008937"/>
    </source>
</evidence>
<dbReference type="GO" id="GO:0005741">
    <property type="term" value="C:mitochondrial outer membrane"/>
    <property type="evidence" value="ECO:0007669"/>
    <property type="project" value="UniProtKB-SubCell"/>
</dbReference>
<keyword evidence="5 11" id="KW-0812">Transmembrane</keyword>
<dbReference type="EnsemblPlants" id="OMERI03G15890.1">
    <property type="protein sequence ID" value="OMERI03G15890.1"/>
    <property type="gene ID" value="OMERI03G15890"/>
</dbReference>
<evidence type="ECO:0000256" key="8">
    <source>
        <dbReference type="ARBA" id="ARBA00023128"/>
    </source>
</evidence>
<dbReference type="Pfam" id="PF14852">
    <property type="entry name" value="Fis1_TPR_N"/>
    <property type="match status" value="1"/>
</dbReference>
<protein>
    <recommendedName>
        <fullName evidence="14">Mitochondrial fission 1 protein</fullName>
    </recommendedName>
</protein>
<proteinExistence type="inferred from homology"/>
<dbReference type="SUPFAM" id="SSF48452">
    <property type="entry name" value="TPR-like"/>
    <property type="match status" value="1"/>
</dbReference>
<dbReference type="AlphaFoldDB" id="A0A0E0D0N9"/>
<dbReference type="FunFam" id="1.25.40.10:FF:000167">
    <property type="entry name" value="Mitochondrial fission 1 protein"/>
    <property type="match status" value="1"/>
</dbReference>
<dbReference type="InterPro" id="IPR028061">
    <property type="entry name" value="Fis1_TPR_C"/>
</dbReference>